<organism evidence="1 2">
    <name type="scientific">Dreissena polymorpha</name>
    <name type="common">Zebra mussel</name>
    <name type="synonym">Mytilus polymorpha</name>
    <dbReference type="NCBI Taxonomy" id="45954"/>
    <lineage>
        <taxon>Eukaryota</taxon>
        <taxon>Metazoa</taxon>
        <taxon>Spiralia</taxon>
        <taxon>Lophotrochozoa</taxon>
        <taxon>Mollusca</taxon>
        <taxon>Bivalvia</taxon>
        <taxon>Autobranchia</taxon>
        <taxon>Heteroconchia</taxon>
        <taxon>Euheterodonta</taxon>
        <taxon>Imparidentia</taxon>
        <taxon>Neoheterodontei</taxon>
        <taxon>Myida</taxon>
        <taxon>Dreissenoidea</taxon>
        <taxon>Dreissenidae</taxon>
        <taxon>Dreissena</taxon>
    </lineage>
</organism>
<reference evidence="1" key="1">
    <citation type="journal article" date="2019" name="bioRxiv">
        <title>The Genome of the Zebra Mussel, Dreissena polymorpha: A Resource for Invasive Species Research.</title>
        <authorList>
            <person name="McCartney M.A."/>
            <person name="Auch B."/>
            <person name="Kono T."/>
            <person name="Mallez S."/>
            <person name="Zhang Y."/>
            <person name="Obille A."/>
            <person name="Becker A."/>
            <person name="Abrahante J.E."/>
            <person name="Garbe J."/>
            <person name="Badalamenti J.P."/>
            <person name="Herman A."/>
            <person name="Mangelson H."/>
            <person name="Liachko I."/>
            <person name="Sullivan S."/>
            <person name="Sone E.D."/>
            <person name="Koren S."/>
            <person name="Silverstein K.A.T."/>
            <person name="Beckman K.B."/>
            <person name="Gohl D.M."/>
        </authorList>
    </citation>
    <scope>NUCLEOTIDE SEQUENCE</scope>
    <source>
        <strain evidence="1">Duluth1</strain>
        <tissue evidence="1">Whole animal</tissue>
    </source>
</reference>
<protein>
    <submittedName>
        <fullName evidence="1">Uncharacterized protein</fullName>
    </submittedName>
</protein>
<evidence type="ECO:0000313" key="2">
    <source>
        <dbReference type="Proteomes" id="UP000828390"/>
    </source>
</evidence>
<reference evidence="1" key="2">
    <citation type="submission" date="2020-11" db="EMBL/GenBank/DDBJ databases">
        <authorList>
            <person name="McCartney M.A."/>
            <person name="Auch B."/>
            <person name="Kono T."/>
            <person name="Mallez S."/>
            <person name="Becker A."/>
            <person name="Gohl D.M."/>
            <person name="Silverstein K.A.T."/>
            <person name="Koren S."/>
            <person name="Bechman K.B."/>
            <person name="Herman A."/>
            <person name="Abrahante J.E."/>
            <person name="Garbe J."/>
        </authorList>
    </citation>
    <scope>NUCLEOTIDE SEQUENCE</scope>
    <source>
        <strain evidence="1">Duluth1</strain>
        <tissue evidence="1">Whole animal</tissue>
    </source>
</reference>
<name>A0A9D4R8F4_DREPO</name>
<gene>
    <name evidence="1" type="ORF">DPMN_100692</name>
</gene>
<keyword evidence="2" id="KW-1185">Reference proteome</keyword>
<proteinExistence type="predicted"/>
<dbReference type="Proteomes" id="UP000828390">
    <property type="component" value="Unassembled WGS sequence"/>
</dbReference>
<evidence type="ECO:0000313" key="1">
    <source>
        <dbReference type="EMBL" id="KAH3858073.1"/>
    </source>
</evidence>
<sequence length="62" mass="7001">MKLHHKPQSNSPDFDSYFCANCPNRVQTELSWLMVSDLHHLSVGTGWPNKSIVGSNNQICET</sequence>
<dbReference type="AlphaFoldDB" id="A0A9D4R8F4"/>
<comment type="caution">
    <text evidence="1">The sequence shown here is derived from an EMBL/GenBank/DDBJ whole genome shotgun (WGS) entry which is preliminary data.</text>
</comment>
<dbReference type="EMBL" id="JAIWYP010000003">
    <property type="protein sequence ID" value="KAH3858073.1"/>
    <property type="molecule type" value="Genomic_DNA"/>
</dbReference>
<accession>A0A9D4R8F4</accession>